<accession>A0A0K0FQN0</accession>
<sequence>MNEDEFIKSPINYEHDNASGDEMDKVLTNVNGTDYFNKICYFQESYFLRIKTCTDNYWLGSPTEMHLTFDI</sequence>
<reference evidence="2" key="2">
    <citation type="submission" date="2015-08" db="UniProtKB">
        <authorList>
            <consortium name="WormBaseParasite"/>
        </authorList>
    </citation>
    <scope>IDENTIFICATION</scope>
</reference>
<dbReference type="WBParaSite" id="SVE_1196000.1">
    <property type="protein sequence ID" value="SVE_1196000.1"/>
    <property type="gene ID" value="SVE_1196000"/>
</dbReference>
<organism evidence="1 2">
    <name type="scientific">Strongyloides venezuelensis</name>
    <name type="common">Threadworm</name>
    <dbReference type="NCBI Taxonomy" id="75913"/>
    <lineage>
        <taxon>Eukaryota</taxon>
        <taxon>Metazoa</taxon>
        <taxon>Ecdysozoa</taxon>
        <taxon>Nematoda</taxon>
        <taxon>Chromadorea</taxon>
        <taxon>Rhabditida</taxon>
        <taxon>Tylenchina</taxon>
        <taxon>Panagrolaimomorpha</taxon>
        <taxon>Strongyloidoidea</taxon>
        <taxon>Strongyloididae</taxon>
        <taxon>Strongyloides</taxon>
    </lineage>
</organism>
<evidence type="ECO:0000313" key="1">
    <source>
        <dbReference type="Proteomes" id="UP000035680"/>
    </source>
</evidence>
<protein>
    <submittedName>
        <fullName evidence="2">PIR Superfamily Protein</fullName>
    </submittedName>
</protein>
<name>A0A0K0FQN0_STRVS</name>
<keyword evidence="1" id="KW-1185">Reference proteome</keyword>
<reference evidence="1" key="1">
    <citation type="submission" date="2014-07" db="EMBL/GenBank/DDBJ databases">
        <authorList>
            <person name="Martin A.A"/>
            <person name="De Silva N."/>
        </authorList>
    </citation>
    <scope>NUCLEOTIDE SEQUENCE</scope>
</reference>
<dbReference type="Proteomes" id="UP000035680">
    <property type="component" value="Unassembled WGS sequence"/>
</dbReference>
<evidence type="ECO:0000313" key="2">
    <source>
        <dbReference type="WBParaSite" id="SVE_1196000.1"/>
    </source>
</evidence>
<dbReference type="AlphaFoldDB" id="A0A0K0FQN0"/>
<proteinExistence type="predicted"/>